<dbReference type="AlphaFoldDB" id="A0A9X2KKY9"/>
<proteinExistence type="predicted"/>
<dbReference type="RefSeq" id="WP_254292230.1">
    <property type="nucleotide sequence ID" value="NZ_JAMLDX010000004.1"/>
</dbReference>
<evidence type="ECO:0008006" key="4">
    <source>
        <dbReference type="Google" id="ProtNLM"/>
    </source>
</evidence>
<evidence type="ECO:0000313" key="3">
    <source>
        <dbReference type="Proteomes" id="UP001139451"/>
    </source>
</evidence>
<sequence length="135" mass="16500">MRKMMIGLALAASTLAAVPATAQSWGDGYRGDRYGDRYDDRGGYGYGRDTLRRAQMMLDRAIQRRDISQREVYYYRNELNRLYQLDARFRRDGYSRWEREQIENRAEQLIRRLRDERRDGRWDDRRGYDDDRWDR</sequence>
<dbReference type="EMBL" id="JAMLDX010000004">
    <property type="protein sequence ID" value="MCP3730107.1"/>
    <property type="molecule type" value="Genomic_DNA"/>
</dbReference>
<evidence type="ECO:0000256" key="1">
    <source>
        <dbReference type="SAM" id="SignalP"/>
    </source>
</evidence>
<protein>
    <recommendedName>
        <fullName evidence="4">DUF4148 domain-containing protein</fullName>
    </recommendedName>
</protein>
<keyword evidence="1" id="KW-0732">Signal</keyword>
<accession>A0A9X2KKY9</accession>
<reference evidence="2" key="1">
    <citation type="submission" date="2022-05" db="EMBL/GenBank/DDBJ databases">
        <title>Sphingomonas sp. strain MG17 Genome sequencing and assembly.</title>
        <authorList>
            <person name="Kim I."/>
        </authorList>
    </citation>
    <scope>NUCLEOTIDE SEQUENCE</scope>
    <source>
        <strain evidence="2">MG17</strain>
    </source>
</reference>
<dbReference type="Proteomes" id="UP001139451">
    <property type="component" value="Unassembled WGS sequence"/>
</dbReference>
<keyword evidence="3" id="KW-1185">Reference proteome</keyword>
<name>A0A9X2KKY9_9SPHN</name>
<evidence type="ECO:0000313" key="2">
    <source>
        <dbReference type="EMBL" id="MCP3730107.1"/>
    </source>
</evidence>
<comment type="caution">
    <text evidence="2">The sequence shown here is derived from an EMBL/GenBank/DDBJ whole genome shotgun (WGS) entry which is preliminary data.</text>
</comment>
<organism evidence="2 3">
    <name type="scientific">Sphingomonas tagetis</name>
    <dbReference type="NCBI Taxonomy" id="2949092"/>
    <lineage>
        <taxon>Bacteria</taxon>
        <taxon>Pseudomonadati</taxon>
        <taxon>Pseudomonadota</taxon>
        <taxon>Alphaproteobacteria</taxon>
        <taxon>Sphingomonadales</taxon>
        <taxon>Sphingomonadaceae</taxon>
        <taxon>Sphingomonas</taxon>
    </lineage>
</organism>
<feature type="signal peptide" evidence="1">
    <location>
        <begin position="1"/>
        <end position="22"/>
    </location>
</feature>
<feature type="chain" id="PRO_5040788264" description="DUF4148 domain-containing protein" evidence="1">
    <location>
        <begin position="23"/>
        <end position="135"/>
    </location>
</feature>
<gene>
    <name evidence="2" type="ORF">M9978_06655</name>
</gene>